<dbReference type="HOGENOM" id="CLU_2510158_0_0_6"/>
<reference evidence="3" key="1">
    <citation type="submission" date="2007-05" db="EMBL/GenBank/DDBJ databases">
        <title>Complete sequence of Pseudomonas putida F1.</title>
        <authorList>
            <consortium name="US DOE Joint Genome Institute"/>
            <person name="Copeland A."/>
            <person name="Lucas S."/>
            <person name="Lapidus A."/>
            <person name="Barry K."/>
            <person name="Detter J.C."/>
            <person name="Glavina del Rio T."/>
            <person name="Hammon N."/>
            <person name="Israni S."/>
            <person name="Dalin E."/>
            <person name="Tice H."/>
            <person name="Pitluck S."/>
            <person name="Chain P."/>
            <person name="Malfatti S."/>
            <person name="Shin M."/>
            <person name="Vergez L."/>
            <person name="Schmutz J."/>
            <person name="Larimer F."/>
            <person name="Land M."/>
            <person name="Hauser L."/>
            <person name="Kyrpides N."/>
            <person name="Lykidis A."/>
            <person name="Parales R."/>
            <person name="Richardson P."/>
        </authorList>
    </citation>
    <scope>NUCLEOTIDE SEQUENCE [LARGE SCALE GENOMIC DNA]</scope>
    <source>
        <strain evidence="3">F1</strain>
    </source>
</reference>
<feature type="region of interest" description="Disordered" evidence="1">
    <location>
        <begin position="63"/>
        <end position="85"/>
    </location>
</feature>
<name>A5W5A6_PSEP1</name>
<accession>A5W5A6</accession>
<dbReference type="AlphaFoldDB" id="A5W5A6"/>
<feature type="transmembrane region" description="Helical" evidence="2">
    <location>
        <begin position="39"/>
        <end position="59"/>
    </location>
</feature>
<dbReference type="KEGG" id="ppf:Pput_3190"/>
<dbReference type="EMBL" id="CP000712">
    <property type="protein sequence ID" value="ABQ79316.1"/>
    <property type="molecule type" value="Genomic_DNA"/>
</dbReference>
<evidence type="ECO:0000256" key="1">
    <source>
        <dbReference type="SAM" id="MobiDB-lite"/>
    </source>
</evidence>
<evidence type="ECO:0000313" key="3">
    <source>
        <dbReference type="EMBL" id="ABQ79316.1"/>
    </source>
</evidence>
<sequence>MQSFPVPSHRSSRILSLPNQLRQAADLALWSVSMKSKNLLRAALVAALVSALSGCWMFMPPGGGGGHGGGGHGGGFGGHQGGGPR</sequence>
<keyword evidence="2" id="KW-0812">Transmembrane</keyword>
<keyword evidence="2" id="KW-0472">Membrane</keyword>
<proteinExistence type="predicted"/>
<organism evidence="3">
    <name type="scientific">Pseudomonas putida (strain ATCC 700007 / DSM 6899 / JCM 31910 / BCRC 17059 / LMG 24140 / F1)</name>
    <dbReference type="NCBI Taxonomy" id="351746"/>
    <lineage>
        <taxon>Bacteria</taxon>
        <taxon>Pseudomonadati</taxon>
        <taxon>Pseudomonadota</taxon>
        <taxon>Gammaproteobacteria</taxon>
        <taxon>Pseudomonadales</taxon>
        <taxon>Pseudomonadaceae</taxon>
        <taxon>Pseudomonas</taxon>
    </lineage>
</organism>
<keyword evidence="2" id="KW-1133">Transmembrane helix</keyword>
<gene>
    <name evidence="3" type="ordered locus">Pput_3190</name>
</gene>
<evidence type="ECO:0000256" key="2">
    <source>
        <dbReference type="SAM" id="Phobius"/>
    </source>
</evidence>
<protein>
    <submittedName>
        <fullName evidence="3">Uncharacterized protein</fullName>
    </submittedName>
</protein>